<dbReference type="Gene3D" id="1.10.3680.10">
    <property type="entry name" value="TerB-like"/>
    <property type="match status" value="1"/>
</dbReference>
<dbReference type="AlphaFoldDB" id="B8GP78"/>
<protein>
    <recommendedName>
        <fullName evidence="1">Co-chaperone DjlA N-terminal domain-containing protein</fullName>
    </recommendedName>
</protein>
<reference evidence="2 3" key="1">
    <citation type="journal article" date="2011" name="Stand. Genomic Sci.">
        <title>Complete genome sequence of 'Thioalkalivibrio sulfidophilus' HL-EbGr7.</title>
        <authorList>
            <person name="Muyzer G."/>
            <person name="Sorokin D.Y."/>
            <person name="Mavromatis K."/>
            <person name="Lapidus A."/>
            <person name="Clum A."/>
            <person name="Ivanova N."/>
            <person name="Pati A."/>
            <person name="d'Haeseleer P."/>
            <person name="Woyke T."/>
            <person name="Kyrpides N.C."/>
        </authorList>
    </citation>
    <scope>NUCLEOTIDE SEQUENCE [LARGE SCALE GENOMIC DNA]</scope>
    <source>
        <strain evidence="2 3">HL-EbGR7</strain>
    </source>
</reference>
<dbReference type="CDD" id="cd07313">
    <property type="entry name" value="terB_like_2"/>
    <property type="match status" value="1"/>
</dbReference>
<dbReference type="OrthoDB" id="5294347at2"/>
<name>B8GP78_THISH</name>
<dbReference type="eggNOG" id="COG4103">
    <property type="taxonomic scope" value="Bacteria"/>
</dbReference>
<dbReference type="HOGENOM" id="CLU_111095_2_0_6"/>
<dbReference type="EMBL" id="CP001339">
    <property type="protein sequence ID" value="ACL73998.1"/>
    <property type="molecule type" value="Genomic_DNA"/>
</dbReference>
<dbReference type="InterPro" id="IPR029024">
    <property type="entry name" value="TerB-like"/>
</dbReference>
<sequence length="175" mass="20338">MLDRIRRFFDEHIAAPAASVPAPRFASGKNRRPDADPAHALHLATAALLFEVSRADFHVHDKELEAMAQILERQFQLSADETRELLDLARAESDEMLSLHPFVRLINENFEPDQRARIMEDLWQVAYAKGELDKHQEYTVRKIADLLYVPHPVYIRTKLKIEEGARDKRQETRDK</sequence>
<dbReference type="Pfam" id="PF05099">
    <property type="entry name" value="TerB"/>
    <property type="match status" value="1"/>
</dbReference>
<dbReference type="Proteomes" id="UP000002383">
    <property type="component" value="Chromosome"/>
</dbReference>
<proteinExistence type="predicted"/>
<accession>B8GP78</accession>
<evidence type="ECO:0000259" key="1">
    <source>
        <dbReference type="Pfam" id="PF05099"/>
    </source>
</evidence>
<dbReference type="RefSeq" id="WP_012639461.1">
    <property type="nucleotide sequence ID" value="NC_011901.1"/>
</dbReference>
<evidence type="ECO:0000313" key="2">
    <source>
        <dbReference type="EMBL" id="ACL73998.1"/>
    </source>
</evidence>
<dbReference type="STRING" id="396588.Tgr7_2925"/>
<feature type="domain" description="Co-chaperone DjlA N-terminal" evidence="1">
    <location>
        <begin position="42"/>
        <end position="158"/>
    </location>
</feature>
<gene>
    <name evidence="2" type="ordered locus">Tgr7_2925</name>
</gene>
<organism evidence="2 3">
    <name type="scientific">Thioalkalivibrio sulfidiphilus (strain HL-EbGR7)</name>
    <dbReference type="NCBI Taxonomy" id="396588"/>
    <lineage>
        <taxon>Bacteria</taxon>
        <taxon>Pseudomonadati</taxon>
        <taxon>Pseudomonadota</taxon>
        <taxon>Gammaproteobacteria</taxon>
        <taxon>Chromatiales</taxon>
        <taxon>Ectothiorhodospiraceae</taxon>
        <taxon>Thioalkalivibrio</taxon>
    </lineage>
</organism>
<evidence type="ECO:0000313" key="3">
    <source>
        <dbReference type="Proteomes" id="UP000002383"/>
    </source>
</evidence>
<dbReference type="KEGG" id="tgr:Tgr7_2925"/>
<dbReference type="InterPro" id="IPR007791">
    <property type="entry name" value="DjlA_N"/>
</dbReference>
<keyword evidence="3" id="KW-1185">Reference proteome</keyword>
<dbReference type="SUPFAM" id="SSF158682">
    <property type="entry name" value="TerB-like"/>
    <property type="match status" value="1"/>
</dbReference>